<organism evidence="1 2">
    <name type="scientific">Hyaloscypha variabilis (strain UAMH 11265 / GT02V1 / F)</name>
    <name type="common">Meliniomyces variabilis</name>
    <dbReference type="NCBI Taxonomy" id="1149755"/>
    <lineage>
        <taxon>Eukaryota</taxon>
        <taxon>Fungi</taxon>
        <taxon>Dikarya</taxon>
        <taxon>Ascomycota</taxon>
        <taxon>Pezizomycotina</taxon>
        <taxon>Leotiomycetes</taxon>
        <taxon>Helotiales</taxon>
        <taxon>Hyaloscyphaceae</taxon>
        <taxon>Hyaloscypha</taxon>
        <taxon>Hyaloscypha variabilis</taxon>
    </lineage>
</organism>
<protein>
    <submittedName>
        <fullName evidence="1">Uncharacterized protein</fullName>
    </submittedName>
</protein>
<accession>A0A2J6R379</accession>
<keyword evidence="2" id="KW-1185">Reference proteome</keyword>
<evidence type="ECO:0000313" key="1">
    <source>
        <dbReference type="EMBL" id="PMD32963.1"/>
    </source>
</evidence>
<dbReference type="AlphaFoldDB" id="A0A2J6R379"/>
<sequence length="159" mass="17582">MTRNTIASQAAGQETPQVLLHQSGTLPVPSPNIKGVPECDAQPVLRTDRRSGSFQEGPALTAEPTVDHRHFWYDAQTEGKSRADMNVQKKEVKVDTSCWYEISGMLHNPIASLEKHRFVQLGKGLAYCYTARISFDGVLELLILIFWPSKGDLGKACAI</sequence>
<evidence type="ECO:0000313" key="2">
    <source>
        <dbReference type="Proteomes" id="UP000235786"/>
    </source>
</evidence>
<reference evidence="1 2" key="1">
    <citation type="submission" date="2016-04" db="EMBL/GenBank/DDBJ databases">
        <title>A degradative enzymes factory behind the ericoid mycorrhizal symbiosis.</title>
        <authorList>
            <consortium name="DOE Joint Genome Institute"/>
            <person name="Martino E."/>
            <person name="Morin E."/>
            <person name="Grelet G."/>
            <person name="Kuo A."/>
            <person name="Kohler A."/>
            <person name="Daghino S."/>
            <person name="Barry K."/>
            <person name="Choi C."/>
            <person name="Cichocki N."/>
            <person name="Clum A."/>
            <person name="Copeland A."/>
            <person name="Hainaut M."/>
            <person name="Haridas S."/>
            <person name="Labutti K."/>
            <person name="Lindquist E."/>
            <person name="Lipzen A."/>
            <person name="Khouja H.-R."/>
            <person name="Murat C."/>
            <person name="Ohm R."/>
            <person name="Olson A."/>
            <person name="Spatafora J."/>
            <person name="Veneault-Fourrey C."/>
            <person name="Henrissat B."/>
            <person name="Grigoriev I."/>
            <person name="Martin F."/>
            <person name="Perotto S."/>
        </authorList>
    </citation>
    <scope>NUCLEOTIDE SEQUENCE [LARGE SCALE GENOMIC DNA]</scope>
    <source>
        <strain evidence="1 2">F</strain>
    </source>
</reference>
<dbReference type="EMBL" id="KZ613957">
    <property type="protein sequence ID" value="PMD32963.1"/>
    <property type="molecule type" value="Genomic_DNA"/>
</dbReference>
<name>A0A2J6R379_HYAVF</name>
<gene>
    <name evidence="1" type="ORF">L207DRAFT_590034</name>
</gene>
<proteinExistence type="predicted"/>
<dbReference type="Proteomes" id="UP000235786">
    <property type="component" value="Unassembled WGS sequence"/>
</dbReference>